<evidence type="ECO:0000313" key="1">
    <source>
        <dbReference type="EMBL" id="MBW88018.1"/>
    </source>
</evidence>
<reference evidence="1" key="1">
    <citation type="submission" date="2018-02" db="EMBL/GenBank/DDBJ databases">
        <title>Rhizophora mucronata_Transcriptome.</title>
        <authorList>
            <person name="Meera S.P."/>
            <person name="Sreeshan A."/>
            <person name="Augustine A."/>
        </authorList>
    </citation>
    <scope>NUCLEOTIDE SEQUENCE</scope>
    <source>
        <tissue evidence="1">Leaf</tissue>
    </source>
</reference>
<proteinExistence type="predicted"/>
<sequence length="30" mass="3621">MEKMTLKTIYGHFSFGLRSWRYCIYCLIGC</sequence>
<accession>A0A2P2J3H2</accession>
<dbReference type="AlphaFoldDB" id="A0A2P2J3H2"/>
<dbReference type="EMBL" id="GGEC01007535">
    <property type="protein sequence ID" value="MBW88018.1"/>
    <property type="molecule type" value="Transcribed_RNA"/>
</dbReference>
<name>A0A2P2J3H2_RHIMU</name>
<protein>
    <submittedName>
        <fullName evidence="1">Uncharacterized protein</fullName>
    </submittedName>
</protein>
<organism evidence="1">
    <name type="scientific">Rhizophora mucronata</name>
    <name type="common">Asiatic mangrove</name>
    <dbReference type="NCBI Taxonomy" id="61149"/>
    <lineage>
        <taxon>Eukaryota</taxon>
        <taxon>Viridiplantae</taxon>
        <taxon>Streptophyta</taxon>
        <taxon>Embryophyta</taxon>
        <taxon>Tracheophyta</taxon>
        <taxon>Spermatophyta</taxon>
        <taxon>Magnoliopsida</taxon>
        <taxon>eudicotyledons</taxon>
        <taxon>Gunneridae</taxon>
        <taxon>Pentapetalae</taxon>
        <taxon>rosids</taxon>
        <taxon>fabids</taxon>
        <taxon>Malpighiales</taxon>
        <taxon>Rhizophoraceae</taxon>
        <taxon>Rhizophora</taxon>
    </lineage>
</organism>